<dbReference type="Pfam" id="PF01446">
    <property type="entry name" value="Rep_1"/>
    <property type="match status" value="1"/>
</dbReference>
<sequence>MGSEKENPRLTDALAGDVNRGSDSFQKLPERIERYSKARGVSEETIAFFNAIYKGDYPYCEEWIATDELGPIIRRMETCSQWLWFRHYYTQGVVRLAKVHTCQIHLLCPLCAIRRGAKAVKAYLDRFDVVRQERPELRAYLLTLTVANGPDLAERFAHLAASWRTYLERRRDSIKKGRGLNELTKVEGGCFAFETTHDDASGGWHPHLHAVIMVDPANPIDFPADGSGAQKKASALAQEWASITGDSYIVDCRPIDAANPSQAFVEVFKYAVKFSDLDDWLKLRAYQTLRGKRLTGSFGCFWGVKVPESDADELLDDLPYAELLYRYTKAGYSLASITAPEGAPVASWCDSIPEPAHSIDPTA</sequence>
<name>A0A0H5Q0S6_9ZZZZ</name>
<evidence type="ECO:0008006" key="3">
    <source>
        <dbReference type="Google" id="ProtNLM"/>
    </source>
</evidence>
<dbReference type="EMBL" id="LN853255">
    <property type="protein sequence ID" value="CRY95453.1"/>
    <property type="molecule type" value="Genomic_DNA"/>
</dbReference>
<dbReference type="GO" id="GO:0006260">
    <property type="term" value="P:DNA replication"/>
    <property type="evidence" value="ECO:0007669"/>
    <property type="project" value="UniProtKB-KW"/>
</dbReference>
<keyword evidence="2" id="KW-0614">Plasmid</keyword>
<protein>
    <recommendedName>
        <fullName evidence="3">Replication protein</fullName>
    </recommendedName>
</protein>
<dbReference type="AlphaFoldDB" id="A0A0H5Q0S6"/>
<keyword evidence="1" id="KW-0235">DNA replication</keyword>
<organism evidence="2">
    <name type="scientific">uncultured prokaryote</name>
    <dbReference type="NCBI Taxonomy" id="198431"/>
    <lineage>
        <taxon>unclassified sequences</taxon>
        <taxon>environmental samples</taxon>
    </lineage>
</organism>
<dbReference type="GO" id="GO:0003677">
    <property type="term" value="F:DNA binding"/>
    <property type="evidence" value="ECO:0007669"/>
    <property type="project" value="InterPro"/>
</dbReference>
<reference evidence="2" key="2">
    <citation type="submission" date="2015-07" db="EMBL/GenBank/DDBJ databases">
        <title>Plasmids, circular viruses and viroids from rat gut.</title>
        <authorList>
            <person name="Jorgensen T.J."/>
            <person name="Hansen M.A."/>
            <person name="Xu Z."/>
            <person name="Tabak M.A."/>
            <person name="Sorensen S.J."/>
            <person name="Hansen L.H."/>
        </authorList>
    </citation>
    <scope>NUCLEOTIDE SEQUENCE</scope>
    <source>
        <plasmid evidence="2">pRGRH0628</plasmid>
    </source>
</reference>
<reference evidence="2" key="1">
    <citation type="submission" date="2015-06" db="EMBL/GenBank/DDBJ databases">
        <authorList>
            <person name="Joergensen T."/>
        </authorList>
    </citation>
    <scope>NUCLEOTIDE SEQUENCE</scope>
    <source>
        <plasmid evidence="2">pRGRH0628</plasmid>
    </source>
</reference>
<evidence type="ECO:0000313" key="2">
    <source>
        <dbReference type="EMBL" id="CRY95453.1"/>
    </source>
</evidence>
<dbReference type="InterPro" id="IPR000989">
    <property type="entry name" value="Rep"/>
</dbReference>
<proteinExistence type="predicted"/>
<geneLocation type="plasmid" evidence="2">
    <name>pRGRH0628</name>
</geneLocation>
<evidence type="ECO:0000256" key="1">
    <source>
        <dbReference type="ARBA" id="ARBA00022705"/>
    </source>
</evidence>
<accession>A0A0H5Q0S6</accession>